<feature type="compositionally biased region" description="Low complexity" evidence="3">
    <location>
        <begin position="168"/>
        <end position="195"/>
    </location>
</feature>
<dbReference type="InterPro" id="IPR031107">
    <property type="entry name" value="Small_HSP"/>
</dbReference>
<sequence length="219" mass="23473">MANRQLTPYRRGGMASSSGGAGSGFGGGFGFGGSLFDLSRQMNRLFDDLIERGPTGAQAGGTFSAPALEVHQSDDRLEITAELPGVREEDIDLTIEDGLLTLSGEKRSDHTDEQRGYSERTYGRFERTITLPTNVNEEAARAQFRNGVLTITLPRAAERPRGRKIPLGGAQQAQVGQVAHNDAHPAPAQQAAQQPRGSSSQQGEVHRQGDKHRGPGQQG</sequence>
<dbReference type="SUPFAM" id="SSF49764">
    <property type="entry name" value="HSP20-like chaperones"/>
    <property type="match status" value="1"/>
</dbReference>
<organism evidence="5 6">
    <name type="scientific">Novosphingobium bradum</name>
    <dbReference type="NCBI Taxonomy" id="1737444"/>
    <lineage>
        <taxon>Bacteria</taxon>
        <taxon>Pseudomonadati</taxon>
        <taxon>Pseudomonadota</taxon>
        <taxon>Alphaproteobacteria</taxon>
        <taxon>Sphingomonadales</taxon>
        <taxon>Sphingomonadaceae</taxon>
        <taxon>Novosphingobium</taxon>
    </lineage>
</organism>
<evidence type="ECO:0000256" key="1">
    <source>
        <dbReference type="PROSITE-ProRule" id="PRU00285"/>
    </source>
</evidence>
<dbReference type="PROSITE" id="PS01031">
    <property type="entry name" value="SHSP"/>
    <property type="match status" value="1"/>
</dbReference>
<evidence type="ECO:0000256" key="2">
    <source>
        <dbReference type="RuleBase" id="RU003616"/>
    </source>
</evidence>
<keyword evidence="6" id="KW-1185">Reference proteome</keyword>
<feature type="domain" description="SHSP" evidence="4">
    <location>
        <begin position="58"/>
        <end position="170"/>
    </location>
</feature>
<evidence type="ECO:0000313" key="5">
    <source>
        <dbReference type="EMBL" id="MFC3174183.1"/>
    </source>
</evidence>
<dbReference type="EMBL" id="JBHRTQ010000007">
    <property type="protein sequence ID" value="MFC3174183.1"/>
    <property type="molecule type" value="Genomic_DNA"/>
</dbReference>
<dbReference type="InterPro" id="IPR002068">
    <property type="entry name" value="A-crystallin/Hsp20_dom"/>
</dbReference>
<evidence type="ECO:0000259" key="4">
    <source>
        <dbReference type="PROSITE" id="PS01031"/>
    </source>
</evidence>
<protein>
    <submittedName>
        <fullName evidence="5">Hsp20/alpha crystallin family protein</fullName>
    </submittedName>
</protein>
<dbReference type="CDD" id="cd06464">
    <property type="entry name" value="ACD_sHsps-like"/>
    <property type="match status" value="1"/>
</dbReference>
<accession>A0ABV7INC0</accession>
<name>A0ABV7INC0_9SPHN</name>
<feature type="compositionally biased region" description="Basic and acidic residues" evidence="3">
    <location>
        <begin position="204"/>
        <end position="213"/>
    </location>
</feature>
<evidence type="ECO:0000256" key="3">
    <source>
        <dbReference type="SAM" id="MobiDB-lite"/>
    </source>
</evidence>
<feature type="region of interest" description="Disordered" evidence="3">
    <location>
        <begin position="155"/>
        <end position="219"/>
    </location>
</feature>
<dbReference type="Pfam" id="PF00011">
    <property type="entry name" value="HSP20"/>
    <property type="match status" value="1"/>
</dbReference>
<evidence type="ECO:0000313" key="6">
    <source>
        <dbReference type="Proteomes" id="UP001595604"/>
    </source>
</evidence>
<dbReference type="RefSeq" id="WP_379509552.1">
    <property type="nucleotide sequence ID" value="NZ_JBHRTQ010000007.1"/>
</dbReference>
<proteinExistence type="inferred from homology"/>
<dbReference type="Proteomes" id="UP001595604">
    <property type="component" value="Unassembled WGS sequence"/>
</dbReference>
<comment type="similarity">
    <text evidence="1 2">Belongs to the small heat shock protein (HSP20) family.</text>
</comment>
<dbReference type="PANTHER" id="PTHR11527">
    <property type="entry name" value="HEAT-SHOCK PROTEIN 20 FAMILY MEMBER"/>
    <property type="match status" value="1"/>
</dbReference>
<dbReference type="Gene3D" id="2.60.40.790">
    <property type="match status" value="1"/>
</dbReference>
<dbReference type="InterPro" id="IPR008978">
    <property type="entry name" value="HSP20-like_chaperone"/>
</dbReference>
<gene>
    <name evidence="5" type="ORF">ACFOD9_07965</name>
</gene>
<reference evidence="6" key="1">
    <citation type="journal article" date="2019" name="Int. J. Syst. Evol. Microbiol.">
        <title>The Global Catalogue of Microorganisms (GCM) 10K type strain sequencing project: providing services to taxonomists for standard genome sequencing and annotation.</title>
        <authorList>
            <consortium name="The Broad Institute Genomics Platform"/>
            <consortium name="The Broad Institute Genome Sequencing Center for Infectious Disease"/>
            <person name="Wu L."/>
            <person name="Ma J."/>
        </authorList>
    </citation>
    <scope>NUCLEOTIDE SEQUENCE [LARGE SCALE GENOMIC DNA]</scope>
    <source>
        <strain evidence="6">KCTC 42984</strain>
    </source>
</reference>
<comment type="caution">
    <text evidence="5">The sequence shown here is derived from an EMBL/GenBank/DDBJ whole genome shotgun (WGS) entry which is preliminary data.</text>
</comment>